<evidence type="ECO:0000313" key="2">
    <source>
        <dbReference type="Proteomes" id="UP001066276"/>
    </source>
</evidence>
<sequence>MNAVLWSRRCVKPSEEMRRGRVKPREMKLRRTAEPVRYSLSDACRNETRADKIRKNNCAIERSAERAHRMADAGRGGAGR</sequence>
<gene>
    <name evidence="1" type="ORF">NDU88_002861</name>
</gene>
<proteinExistence type="predicted"/>
<name>A0AAV7PGI7_PLEWA</name>
<accession>A0AAV7PGI7</accession>
<protein>
    <submittedName>
        <fullName evidence="1">Uncharacterized protein</fullName>
    </submittedName>
</protein>
<reference evidence="1" key="1">
    <citation type="journal article" date="2022" name="bioRxiv">
        <title>Sequencing and chromosome-scale assembly of the giantPleurodeles waltlgenome.</title>
        <authorList>
            <person name="Brown T."/>
            <person name="Elewa A."/>
            <person name="Iarovenko S."/>
            <person name="Subramanian E."/>
            <person name="Araus A.J."/>
            <person name="Petzold A."/>
            <person name="Susuki M."/>
            <person name="Suzuki K.-i.T."/>
            <person name="Hayashi T."/>
            <person name="Toyoda A."/>
            <person name="Oliveira C."/>
            <person name="Osipova E."/>
            <person name="Leigh N.D."/>
            <person name="Simon A."/>
            <person name="Yun M.H."/>
        </authorList>
    </citation>
    <scope>NUCLEOTIDE SEQUENCE</scope>
    <source>
        <strain evidence="1">20211129_DDA</strain>
        <tissue evidence="1">Liver</tissue>
    </source>
</reference>
<organism evidence="1 2">
    <name type="scientific">Pleurodeles waltl</name>
    <name type="common">Iberian ribbed newt</name>
    <dbReference type="NCBI Taxonomy" id="8319"/>
    <lineage>
        <taxon>Eukaryota</taxon>
        <taxon>Metazoa</taxon>
        <taxon>Chordata</taxon>
        <taxon>Craniata</taxon>
        <taxon>Vertebrata</taxon>
        <taxon>Euteleostomi</taxon>
        <taxon>Amphibia</taxon>
        <taxon>Batrachia</taxon>
        <taxon>Caudata</taxon>
        <taxon>Salamandroidea</taxon>
        <taxon>Salamandridae</taxon>
        <taxon>Pleurodelinae</taxon>
        <taxon>Pleurodeles</taxon>
    </lineage>
</organism>
<evidence type="ECO:0000313" key="1">
    <source>
        <dbReference type="EMBL" id="KAJ1124400.1"/>
    </source>
</evidence>
<keyword evidence="2" id="KW-1185">Reference proteome</keyword>
<dbReference type="AlphaFoldDB" id="A0AAV7PGI7"/>
<dbReference type="EMBL" id="JANPWB010000011">
    <property type="protein sequence ID" value="KAJ1124400.1"/>
    <property type="molecule type" value="Genomic_DNA"/>
</dbReference>
<comment type="caution">
    <text evidence="1">The sequence shown here is derived from an EMBL/GenBank/DDBJ whole genome shotgun (WGS) entry which is preliminary data.</text>
</comment>
<dbReference type="Proteomes" id="UP001066276">
    <property type="component" value="Chromosome 7"/>
</dbReference>